<dbReference type="Gene3D" id="2.60.40.10">
    <property type="entry name" value="Immunoglobulins"/>
    <property type="match status" value="1"/>
</dbReference>
<feature type="domain" description="SLH" evidence="2">
    <location>
        <begin position="1"/>
        <end position="58"/>
    </location>
</feature>
<dbReference type="PANTHER" id="PTHR43308:SF5">
    <property type="entry name" value="S-LAYER PROTEIN _ PEPTIDOGLYCAN ENDO-BETA-N-ACETYLGLUCOSAMINIDASE"/>
    <property type="match status" value="1"/>
</dbReference>
<keyword evidence="4" id="KW-1185">Reference proteome</keyword>
<dbReference type="InterPro" id="IPR003343">
    <property type="entry name" value="Big_2"/>
</dbReference>
<dbReference type="PROSITE" id="PS51272">
    <property type="entry name" value="SLH"/>
    <property type="match status" value="2"/>
</dbReference>
<organism evidence="3 4">
    <name type="scientific">Paenibacillus rigui</name>
    <dbReference type="NCBI Taxonomy" id="554312"/>
    <lineage>
        <taxon>Bacteria</taxon>
        <taxon>Bacillati</taxon>
        <taxon>Bacillota</taxon>
        <taxon>Bacilli</taxon>
        <taxon>Bacillales</taxon>
        <taxon>Paenibacillaceae</taxon>
        <taxon>Paenibacillus</taxon>
    </lineage>
</organism>
<dbReference type="EMBL" id="NMQW01000073">
    <property type="protein sequence ID" value="OXM82459.1"/>
    <property type="molecule type" value="Genomic_DNA"/>
</dbReference>
<dbReference type="SMART" id="SM00635">
    <property type="entry name" value="BID_2"/>
    <property type="match status" value="2"/>
</dbReference>
<dbReference type="Pfam" id="PF17963">
    <property type="entry name" value="Big_9"/>
    <property type="match status" value="2"/>
</dbReference>
<dbReference type="Gene3D" id="2.60.40.1080">
    <property type="match status" value="2"/>
</dbReference>
<evidence type="ECO:0000256" key="1">
    <source>
        <dbReference type="SAM" id="MobiDB-lite"/>
    </source>
</evidence>
<evidence type="ECO:0000313" key="4">
    <source>
        <dbReference type="Proteomes" id="UP000215509"/>
    </source>
</evidence>
<dbReference type="PANTHER" id="PTHR43308">
    <property type="entry name" value="OUTER MEMBRANE PROTEIN ALPHA-RELATED"/>
    <property type="match status" value="1"/>
</dbReference>
<dbReference type="InterPro" id="IPR001119">
    <property type="entry name" value="SLH_dom"/>
</dbReference>
<gene>
    <name evidence="3" type="ORF">CF651_30795</name>
</gene>
<feature type="domain" description="SLH" evidence="2">
    <location>
        <begin position="59"/>
        <end position="122"/>
    </location>
</feature>
<feature type="region of interest" description="Disordered" evidence="1">
    <location>
        <begin position="360"/>
        <end position="391"/>
    </location>
</feature>
<dbReference type="AlphaFoldDB" id="A0A229UHT4"/>
<proteinExistence type="predicted"/>
<dbReference type="Proteomes" id="UP000215509">
    <property type="component" value="Unassembled WGS sequence"/>
</dbReference>
<evidence type="ECO:0000259" key="2">
    <source>
        <dbReference type="PROSITE" id="PS51272"/>
    </source>
</evidence>
<dbReference type="InterPro" id="IPR013783">
    <property type="entry name" value="Ig-like_fold"/>
</dbReference>
<evidence type="ECO:0000313" key="3">
    <source>
        <dbReference type="EMBL" id="OXM82459.1"/>
    </source>
</evidence>
<feature type="compositionally biased region" description="Low complexity" evidence="1">
    <location>
        <begin position="373"/>
        <end position="388"/>
    </location>
</feature>
<dbReference type="Pfam" id="PF00395">
    <property type="entry name" value="SLH"/>
    <property type="match status" value="3"/>
</dbReference>
<sequence>MFSDQGYISPNKRTAVDEAVKKGLLSGYPDASFRPNQLLTRQELAVLLVKAMHLEPKQGVVSSFSDMKDNWAIPYIEALVEAGLINGDGSNTYRPSEPVTREELAAVFVRVINGVDAKGGKEASVVDSKEISPWAEKAVSLAMRLGLMNAEGNAFDPRGKIERQDIAAYLLDIFKTQEQTATIDRIDRDMVIIDGKPYLINGALKDLLGDRNREALEGAVLKYKSVNHNVNDLLRIEITKSGADGKPVELDLRGTSFKGELAIAADHIAVKGDSLPQVVLKHGAGSLDLRAKVTQVVVDTSKPVKIEGSGAWGELKISNPDTSLSLGKGVTIEKLKIPENASADKLISNFKEAMNQISSLPASGAQPPAVSPGSSGSSNSSDSSSDSNRTPTVVKAVYNRSGYIGSGHVMVDLKQVFTDPDGDSLNISAQSSDRAVADVALSGGTLALIPNRVGLAVITVRAADGKGGVAQTTFTFEVHEAAVNNHAPKSTRLLEDQTFVEGAVPQSIPVADLFTDEDGDSLTLAVYSDQASVVEAVYGNGFITLTPRRQGSSSIGVTADDGKGGIGQVVFGVAVTIATPVNHAPVVVKAPSSLTQAVKDGSKKVSLVGVFADEDGDKLAYSARSSDMGVATVAISGTDLTITPVAAGTATITVTANDGNDGSKPTMFTVTFEAPVPENHAPVVANNISDVTANITGGSKTVSLTNVFTDEDNDALTYSAVTSDTGVATVAVSGTDLKITPVSAGTVTITVTANDGNDGSKPTMFTVTFEAVVPKGLFFSELVWGQNDSFLQAIELYNPTEADLDATKIRIERSNGGDPITLENGSIASGVTFTIVESFYFGSDVPVDYNTMMNFYADDAQPVTLSLYYNNILVDIGVFYPHKSVTRVSGTVIGSTTAYDAQQWKDEGDDYIDGLGKFTP</sequence>
<comment type="caution">
    <text evidence="3">The sequence shown here is derived from an EMBL/GenBank/DDBJ whole genome shotgun (WGS) entry which is preliminary data.</text>
</comment>
<dbReference type="InterPro" id="IPR051465">
    <property type="entry name" value="Cell_Envelope_Struct_Comp"/>
</dbReference>
<protein>
    <recommendedName>
        <fullName evidence="2">SLH domain-containing protein</fullName>
    </recommendedName>
</protein>
<accession>A0A229UHT4</accession>
<reference evidence="3 4" key="1">
    <citation type="submission" date="2017-07" db="EMBL/GenBank/DDBJ databases">
        <title>Genome sequencing and assembly of Paenibacillus rigui.</title>
        <authorList>
            <person name="Mayilraj S."/>
        </authorList>
    </citation>
    <scope>NUCLEOTIDE SEQUENCE [LARGE SCALE GENOMIC DNA]</scope>
    <source>
        <strain evidence="3 4">JCM 16352</strain>
    </source>
</reference>
<name>A0A229UHT4_9BACL</name>